<keyword evidence="1" id="KW-1133">Transmembrane helix</keyword>
<organism evidence="2">
    <name type="scientific">viral metagenome</name>
    <dbReference type="NCBI Taxonomy" id="1070528"/>
    <lineage>
        <taxon>unclassified sequences</taxon>
        <taxon>metagenomes</taxon>
        <taxon>organismal metagenomes</taxon>
    </lineage>
</organism>
<feature type="transmembrane region" description="Helical" evidence="1">
    <location>
        <begin position="48"/>
        <end position="72"/>
    </location>
</feature>
<sequence>MDYDKPPAWARTWCFFYMVSAALMALTALTTLLVLVTSYDTIAKSKGGVGVVVLYVLALGFQSVTAMVTFWMCRSSLK</sequence>
<accession>A0A6C0KZG3</accession>
<dbReference type="EMBL" id="MN740993">
    <property type="protein sequence ID" value="QHU21924.1"/>
    <property type="molecule type" value="Genomic_DNA"/>
</dbReference>
<protein>
    <submittedName>
        <fullName evidence="2">Uncharacterized protein</fullName>
    </submittedName>
</protein>
<dbReference type="AlphaFoldDB" id="A0A6C0KZG3"/>
<keyword evidence="1" id="KW-0472">Membrane</keyword>
<keyword evidence="1" id="KW-0812">Transmembrane</keyword>
<feature type="transmembrane region" description="Helical" evidence="1">
    <location>
        <begin position="15"/>
        <end position="36"/>
    </location>
</feature>
<proteinExistence type="predicted"/>
<name>A0A6C0KZG3_9ZZZZ</name>
<evidence type="ECO:0000256" key="1">
    <source>
        <dbReference type="SAM" id="Phobius"/>
    </source>
</evidence>
<reference evidence="2" key="1">
    <citation type="journal article" date="2020" name="Nature">
        <title>Giant virus diversity and host interactions through global metagenomics.</title>
        <authorList>
            <person name="Schulz F."/>
            <person name="Roux S."/>
            <person name="Paez-Espino D."/>
            <person name="Jungbluth S."/>
            <person name="Walsh D.A."/>
            <person name="Denef V.J."/>
            <person name="McMahon K.D."/>
            <person name="Konstantinidis K.T."/>
            <person name="Eloe-Fadrosh E.A."/>
            <person name="Kyrpides N.C."/>
            <person name="Woyke T."/>
        </authorList>
    </citation>
    <scope>NUCLEOTIDE SEQUENCE</scope>
    <source>
        <strain evidence="2">GVMAG-S-3300013286-35</strain>
    </source>
</reference>
<evidence type="ECO:0000313" key="2">
    <source>
        <dbReference type="EMBL" id="QHU21924.1"/>
    </source>
</evidence>